<evidence type="ECO:0000313" key="1">
    <source>
        <dbReference type="EMBL" id="KAJ5238900.1"/>
    </source>
</evidence>
<accession>A0A9W9TRP6</accession>
<dbReference type="RefSeq" id="XP_058331819.1">
    <property type="nucleotide sequence ID" value="XM_058472816.1"/>
</dbReference>
<organism evidence="1 2">
    <name type="scientific">Penicillium chermesinum</name>
    <dbReference type="NCBI Taxonomy" id="63820"/>
    <lineage>
        <taxon>Eukaryota</taxon>
        <taxon>Fungi</taxon>
        <taxon>Dikarya</taxon>
        <taxon>Ascomycota</taxon>
        <taxon>Pezizomycotina</taxon>
        <taxon>Eurotiomycetes</taxon>
        <taxon>Eurotiomycetidae</taxon>
        <taxon>Eurotiales</taxon>
        <taxon>Aspergillaceae</taxon>
        <taxon>Penicillium</taxon>
    </lineage>
</organism>
<dbReference type="GeneID" id="83200119"/>
<keyword evidence="2" id="KW-1185">Reference proteome</keyword>
<protein>
    <submittedName>
        <fullName evidence="1">Uncharacterized protein</fullName>
    </submittedName>
</protein>
<proteinExistence type="predicted"/>
<sequence>MEDLAGNTNSCVWLLRKGFWLLGIQSFAPSLKQKDKRTVSTAWSTPSSKTAYSFLYHEVETGSNVYYMHGKIREFVFSISNFDIEGMLIPFVYQTKGLAEAV</sequence>
<dbReference type="Proteomes" id="UP001150941">
    <property type="component" value="Unassembled WGS sequence"/>
</dbReference>
<dbReference type="EMBL" id="JAPQKS010000003">
    <property type="protein sequence ID" value="KAJ5238900.1"/>
    <property type="molecule type" value="Genomic_DNA"/>
</dbReference>
<dbReference type="AlphaFoldDB" id="A0A9W9TRP6"/>
<reference evidence="1" key="1">
    <citation type="submission" date="2022-11" db="EMBL/GenBank/DDBJ databases">
        <authorList>
            <person name="Petersen C."/>
        </authorList>
    </citation>
    <scope>NUCLEOTIDE SEQUENCE</scope>
    <source>
        <strain evidence="1">IBT 19713</strain>
    </source>
</reference>
<reference evidence="1" key="2">
    <citation type="journal article" date="2023" name="IMA Fungus">
        <title>Comparative genomic study of the Penicillium genus elucidates a diverse pangenome and 15 lateral gene transfer events.</title>
        <authorList>
            <person name="Petersen C."/>
            <person name="Sorensen T."/>
            <person name="Nielsen M.R."/>
            <person name="Sondergaard T.E."/>
            <person name="Sorensen J.L."/>
            <person name="Fitzpatrick D.A."/>
            <person name="Frisvad J.C."/>
            <person name="Nielsen K.L."/>
        </authorList>
    </citation>
    <scope>NUCLEOTIDE SEQUENCE</scope>
    <source>
        <strain evidence="1">IBT 19713</strain>
    </source>
</reference>
<comment type="caution">
    <text evidence="1">The sequence shown here is derived from an EMBL/GenBank/DDBJ whole genome shotgun (WGS) entry which is preliminary data.</text>
</comment>
<evidence type="ECO:0000313" key="2">
    <source>
        <dbReference type="Proteomes" id="UP001150941"/>
    </source>
</evidence>
<gene>
    <name evidence="1" type="ORF">N7468_003519</name>
</gene>
<name>A0A9W9TRP6_9EURO</name>